<dbReference type="EMBL" id="VSSQ01146735">
    <property type="protein sequence ID" value="MPN65015.1"/>
    <property type="molecule type" value="Genomic_DNA"/>
</dbReference>
<accession>A0A645JMX9</accession>
<gene>
    <name evidence="1" type="ORF">SDC9_212794</name>
</gene>
<proteinExistence type="predicted"/>
<organism evidence="1">
    <name type="scientific">bioreactor metagenome</name>
    <dbReference type="NCBI Taxonomy" id="1076179"/>
    <lineage>
        <taxon>unclassified sequences</taxon>
        <taxon>metagenomes</taxon>
        <taxon>ecological metagenomes</taxon>
    </lineage>
</organism>
<evidence type="ECO:0000313" key="1">
    <source>
        <dbReference type="EMBL" id="MPN65015.1"/>
    </source>
</evidence>
<sequence>MREDGFDLRRDAVRDAAFVIAVEKLRGGARLRKAVGGLFVRAGFAGGERGIGAGDAAIPAQMEFVEERAGPFQDAAQLCLVAFVTGEHAVGERLRV</sequence>
<reference evidence="1" key="1">
    <citation type="submission" date="2019-08" db="EMBL/GenBank/DDBJ databases">
        <authorList>
            <person name="Kucharzyk K."/>
            <person name="Murdoch R.W."/>
            <person name="Higgins S."/>
            <person name="Loffler F."/>
        </authorList>
    </citation>
    <scope>NUCLEOTIDE SEQUENCE</scope>
</reference>
<name>A0A645JMX9_9ZZZZ</name>
<dbReference type="AlphaFoldDB" id="A0A645JMX9"/>
<comment type="caution">
    <text evidence="1">The sequence shown here is derived from an EMBL/GenBank/DDBJ whole genome shotgun (WGS) entry which is preliminary data.</text>
</comment>
<protein>
    <submittedName>
        <fullName evidence="1">Uncharacterized protein</fullName>
    </submittedName>
</protein>